<dbReference type="GeneID" id="100844769"/>
<dbReference type="PANTHER" id="PTHR45675:SF7">
    <property type="entry name" value="TRANSCRIPTION FACTOR MYB48"/>
    <property type="match status" value="1"/>
</dbReference>
<dbReference type="OrthoDB" id="2143914at2759"/>
<evidence type="ECO:0000256" key="6">
    <source>
        <dbReference type="ARBA" id="ARBA00023242"/>
    </source>
</evidence>
<evidence type="ECO:0000256" key="4">
    <source>
        <dbReference type="ARBA" id="ARBA00023125"/>
    </source>
</evidence>
<dbReference type="Pfam" id="PF00249">
    <property type="entry name" value="Myb_DNA-binding"/>
    <property type="match status" value="2"/>
</dbReference>
<keyword evidence="5" id="KW-0804">Transcription</keyword>
<keyword evidence="3" id="KW-0805">Transcription regulation</keyword>
<feature type="region of interest" description="Disordered" evidence="7">
    <location>
        <begin position="137"/>
        <end position="189"/>
    </location>
</feature>
<feature type="domain" description="HTH myb-type" evidence="9">
    <location>
        <begin position="85"/>
        <end position="139"/>
    </location>
</feature>
<reference evidence="10 11" key="1">
    <citation type="journal article" date="2010" name="Nature">
        <title>Genome sequencing and analysis of the model grass Brachypodium distachyon.</title>
        <authorList>
            <consortium name="International Brachypodium Initiative"/>
        </authorList>
    </citation>
    <scope>NUCLEOTIDE SEQUENCE [LARGE SCALE GENOMIC DNA]</scope>
    <source>
        <strain evidence="10">Bd21</strain>
        <strain evidence="11">cv. Bd21</strain>
    </source>
</reference>
<gene>
    <name evidence="11" type="primary">LOC100844769</name>
    <name evidence="10" type="ORF">BRADI_2g62510v3</name>
</gene>
<dbReference type="HOGENOM" id="CLU_028567_25_0_1"/>
<dbReference type="OMA" id="WMEQANI"/>
<dbReference type="FunFam" id="1.10.10.60:FF:000011">
    <property type="entry name" value="Myb transcription factor"/>
    <property type="match status" value="1"/>
</dbReference>
<dbReference type="FunFam" id="1.10.10.60:FF:000517">
    <property type="entry name" value="MYB-related transcription factor"/>
    <property type="match status" value="1"/>
</dbReference>
<dbReference type="Gramene" id="KQK11805">
    <property type="protein sequence ID" value="KQK11805"/>
    <property type="gene ID" value="BRADI_2g62510v3"/>
</dbReference>
<evidence type="ECO:0000256" key="1">
    <source>
        <dbReference type="ARBA" id="ARBA00004123"/>
    </source>
</evidence>
<protein>
    <submittedName>
        <fullName evidence="10 11">Uncharacterized protein</fullName>
    </submittedName>
</protein>
<dbReference type="PROSITE" id="PS50090">
    <property type="entry name" value="MYB_LIKE"/>
    <property type="match status" value="2"/>
</dbReference>
<dbReference type="Gramene" id="KQK11802">
    <property type="protein sequence ID" value="KQK11802"/>
    <property type="gene ID" value="BRADI_2g62510v3"/>
</dbReference>
<dbReference type="KEGG" id="bdi:100844769"/>
<evidence type="ECO:0000256" key="3">
    <source>
        <dbReference type="ARBA" id="ARBA00023015"/>
    </source>
</evidence>
<dbReference type="GO" id="GO:0006355">
    <property type="term" value="P:regulation of DNA-templated transcription"/>
    <property type="evidence" value="ECO:0000318"/>
    <property type="project" value="GO_Central"/>
</dbReference>
<dbReference type="SUPFAM" id="SSF46689">
    <property type="entry name" value="Homeodomain-like"/>
    <property type="match status" value="1"/>
</dbReference>
<accession>I1HVT5</accession>
<dbReference type="InterPro" id="IPR009057">
    <property type="entry name" value="Homeodomain-like_sf"/>
</dbReference>
<feature type="compositionally biased region" description="Low complexity" evidence="7">
    <location>
        <begin position="153"/>
        <end position="186"/>
    </location>
</feature>
<dbReference type="InterPro" id="IPR044676">
    <property type="entry name" value="EOBI/EOBII-like_plant"/>
</dbReference>
<name>I1HVT5_BRADI</name>
<evidence type="ECO:0000259" key="9">
    <source>
        <dbReference type="PROSITE" id="PS51294"/>
    </source>
</evidence>
<dbReference type="EnsemblPlants" id="KQK11802">
    <property type="protein sequence ID" value="KQK11802"/>
    <property type="gene ID" value="BRADI_2g62510v3"/>
</dbReference>
<feature type="domain" description="HTH myb-type" evidence="9">
    <location>
        <begin position="35"/>
        <end position="84"/>
    </location>
</feature>
<dbReference type="GO" id="GO:0043565">
    <property type="term" value="F:sequence-specific DNA binding"/>
    <property type="evidence" value="ECO:0000318"/>
    <property type="project" value="GO_Central"/>
</dbReference>
<reference evidence="10" key="2">
    <citation type="submission" date="2017-06" db="EMBL/GenBank/DDBJ databases">
        <title>WGS assembly of Brachypodium distachyon.</title>
        <authorList>
            <consortium name="The International Brachypodium Initiative"/>
            <person name="Lucas S."/>
            <person name="Harmon-Smith M."/>
            <person name="Lail K."/>
            <person name="Tice H."/>
            <person name="Grimwood J."/>
            <person name="Bruce D."/>
            <person name="Barry K."/>
            <person name="Shu S."/>
            <person name="Lindquist E."/>
            <person name="Wang M."/>
            <person name="Pitluck S."/>
            <person name="Vogel J.P."/>
            <person name="Garvin D.F."/>
            <person name="Mockler T.C."/>
            <person name="Schmutz J."/>
            <person name="Rokhsar D."/>
            <person name="Bevan M.W."/>
        </authorList>
    </citation>
    <scope>NUCLEOTIDE SEQUENCE</scope>
    <source>
        <strain evidence="10">Bd21</strain>
    </source>
</reference>
<dbReference type="eggNOG" id="KOG0048">
    <property type="taxonomic scope" value="Eukaryota"/>
</dbReference>
<keyword evidence="4" id="KW-0238">DNA-binding</keyword>
<dbReference type="InterPro" id="IPR001005">
    <property type="entry name" value="SANT/Myb"/>
</dbReference>
<dbReference type="PROSITE" id="PS51294">
    <property type="entry name" value="HTH_MYB"/>
    <property type="match status" value="2"/>
</dbReference>
<evidence type="ECO:0000256" key="5">
    <source>
        <dbReference type="ARBA" id="ARBA00023163"/>
    </source>
</evidence>
<sequence length="264" mass="30136">MKQTSKQQLGKTKKMAIEAGKKKKEECLSAAAGVVRKGPWTEQEDMKLVWFVRLFGERRWDFLAKVSGLNRSGKSCRLRWVNYLHPDLKRGRMSPDEERLVVELHAKWGNRWSRIARSMPGRTDNEIKNYWRTHTRKLKHKHRHHQEEEESTKVATSASASTSTSAATTSPSSTSSSSDVEVVQEAASKEDEQQQLLCAGTMDDGQLLWNDDGIDAYASWSGATSSMMMVPSSPVWPWDDHYCCPTDSLWGHDEVFEYKKMLHS</sequence>
<evidence type="ECO:0000313" key="10">
    <source>
        <dbReference type="EMBL" id="KQK11802.1"/>
    </source>
</evidence>
<dbReference type="Gene3D" id="1.10.10.60">
    <property type="entry name" value="Homeodomain-like"/>
    <property type="match status" value="2"/>
</dbReference>
<dbReference type="ExpressionAtlas" id="I1HVT5">
    <property type="expression patterns" value="baseline"/>
</dbReference>
<dbReference type="PANTHER" id="PTHR45675">
    <property type="entry name" value="MYB TRANSCRIPTION FACTOR-RELATED-RELATED"/>
    <property type="match status" value="1"/>
</dbReference>
<keyword evidence="2" id="KW-0677">Repeat</keyword>
<evidence type="ECO:0000256" key="2">
    <source>
        <dbReference type="ARBA" id="ARBA00022737"/>
    </source>
</evidence>
<keyword evidence="6" id="KW-0539">Nucleus</keyword>
<dbReference type="STRING" id="15368.I1HVT5"/>
<reference evidence="11" key="3">
    <citation type="submission" date="2018-08" db="UniProtKB">
        <authorList>
            <consortium name="EnsemblPlants"/>
        </authorList>
    </citation>
    <scope>IDENTIFICATION</scope>
    <source>
        <strain evidence="11">cv. Bd21</strain>
    </source>
</reference>
<dbReference type="CDD" id="cd00167">
    <property type="entry name" value="SANT"/>
    <property type="match status" value="2"/>
</dbReference>
<dbReference type="RefSeq" id="XP_010232888.1">
    <property type="nucleotide sequence ID" value="XM_010234586.3"/>
</dbReference>
<evidence type="ECO:0000256" key="7">
    <source>
        <dbReference type="SAM" id="MobiDB-lite"/>
    </source>
</evidence>
<evidence type="ECO:0000313" key="12">
    <source>
        <dbReference type="Proteomes" id="UP000008810"/>
    </source>
</evidence>
<dbReference type="Proteomes" id="UP000008810">
    <property type="component" value="Chromosome 2"/>
</dbReference>
<organism evidence="11">
    <name type="scientific">Brachypodium distachyon</name>
    <name type="common">Purple false brome</name>
    <name type="synonym">Trachynia distachya</name>
    <dbReference type="NCBI Taxonomy" id="15368"/>
    <lineage>
        <taxon>Eukaryota</taxon>
        <taxon>Viridiplantae</taxon>
        <taxon>Streptophyta</taxon>
        <taxon>Embryophyta</taxon>
        <taxon>Tracheophyta</taxon>
        <taxon>Spermatophyta</taxon>
        <taxon>Magnoliopsida</taxon>
        <taxon>Liliopsida</taxon>
        <taxon>Poales</taxon>
        <taxon>Poaceae</taxon>
        <taxon>BOP clade</taxon>
        <taxon>Pooideae</taxon>
        <taxon>Stipodae</taxon>
        <taxon>Brachypodieae</taxon>
        <taxon>Brachypodium</taxon>
    </lineage>
</organism>
<dbReference type="SMART" id="SM00717">
    <property type="entry name" value="SANT"/>
    <property type="match status" value="2"/>
</dbReference>
<evidence type="ECO:0000259" key="8">
    <source>
        <dbReference type="PROSITE" id="PS50090"/>
    </source>
</evidence>
<dbReference type="EMBL" id="CM000881">
    <property type="protein sequence ID" value="KQK11802.1"/>
    <property type="molecule type" value="Genomic_DNA"/>
</dbReference>
<feature type="domain" description="Myb-like" evidence="8">
    <location>
        <begin position="36"/>
        <end position="84"/>
    </location>
</feature>
<feature type="domain" description="Myb-like" evidence="8">
    <location>
        <begin position="85"/>
        <end position="135"/>
    </location>
</feature>
<keyword evidence="12" id="KW-1185">Reference proteome</keyword>
<comment type="subcellular location">
    <subcellularLocation>
        <location evidence="1">Nucleus</location>
    </subcellularLocation>
</comment>
<dbReference type="GO" id="GO:0003700">
    <property type="term" value="F:DNA-binding transcription factor activity"/>
    <property type="evidence" value="ECO:0007669"/>
    <property type="project" value="InterPro"/>
</dbReference>
<proteinExistence type="predicted"/>
<evidence type="ECO:0000313" key="11">
    <source>
        <dbReference type="EnsemblPlants" id="KQK11802"/>
    </source>
</evidence>
<dbReference type="InterPro" id="IPR017930">
    <property type="entry name" value="Myb_dom"/>
</dbReference>
<dbReference type="GO" id="GO:0005634">
    <property type="term" value="C:nucleus"/>
    <property type="evidence" value="ECO:0000318"/>
    <property type="project" value="GO_Central"/>
</dbReference>
<dbReference type="EnsemblPlants" id="KQK11805">
    <property type="protein sequence ID" value="KQK11805"/>
    <property type="gene ID" value="BRADI_2g62510v3"/>
</dbReference>
<dbReference type="AlphaFoldDB" id="I1HVT5"/>
<dbReference type="EMBL" id="CM000881">
    <property type="protein sequence ID" value="KQK11805.1"/>
    <property type="molecule type" value="Genomic_DNA"/>
</dbReference>